<sequence length="285" mass="31287">MKLETVGVPVLSCAKGQAFDPRSVKLIACDMDGTLLDENSQLPPETFGLVKRLREQGIHFAAASGRRFDTLQEFFAPVARLMDFVASNGAQVVVDGTLVDREVFSYAALKRLLALVRSFDCLGLVVYDRTNSYLLDDPARYIKEFDKDLPNPIRVDDLPAPGVSIVKASVFCSESVMDMAYVLTRELESDFVFAPSGSVWIDVMQRGVSKATGIDQVMAVHGVDPSQLMAFGDSMNDYEILRMAGHSRAMANGRYAVKQISKKVIGTNAEHAVQRELAALLEALE</sequence>
<protein>
    <submittedName>
        <fullName evidence="1">Cof-type HAD-IIB family hydrolase</fullName>
    </submittedName>
</protein>
<dbReference type="Gene3D" id="3.40.50.1000">
    <property type="entry name" value="HAD superfamily/HAD-like"/>
    <property type="match status" value="1"/>
</dbReference>
<dbReference type="SFLD" id="SFLDG01140">
    <property type="entry name" value="C2.B:_Phosphomannomutase_and_P"/>
    <property type="match status" value="1"/>
</dbReference>
<dbReference type="GO" id="GO:0000287">
    <property type="term" value="F:magnesium ion binding"/>
    <property type="evidence" value="ECO:0007669"/>
    <property type="project" value="TreeGrafter"/>
</dbReference>
<dbReference type="RefSeq" id="WP_123208582.1">
    <property type="nucleotide sequence ID" value="NZ_JBHTHO010000037.1"/>
</dbReference>
<dbReference type="PROSITE" id="PS01229">
    <property type="entry name" value="COF_2"/>
    <property type="match status" value="1"/>
</dbReference>
<dbReference type="EMBL" id="QIBX01000005">
    <property type="protein sequence ID" value="RNL40656.1"/>
    <property type="molecule type" value="Genomic_DNA"/>
</dbReference>
<comment type="caution">
    <text evidence="1">The sequence shown here is derived from an EMBL/GenBank/DDBJ whole genome shotgun (WGS) entry which is preliminary data.</text>
</comment>
<keyword evidence="1" id="KW-0378">Hydrolase</keyword>
<evidence type="ECO:0000313" key="1">
    <source>
        <dbReference type="EMBL" id="RNL40656.1"/>
    </source>
</evidence>
<dbReference type="NCBIfam" id="TIGR00099">
    <property type="entry name" value="Cof-subfamily"/>
    <property type="match status" value="1"/>
</dbReference>
<dbReference type="GO" id="GO:0016791">
    <property type="term" value="F:phosphatase activity"/>
    <property type="evidence" value="ECO:0007669"/>
    <property type="project" value="TreeGrafter"/>
</dbReference>
<dbReference type="AlphaFoldDB" id="A0A3N0B254"/>
<proteinExistence type="predicted"/>
<gene>
    <name evidence="1" type="ORF">DMP06_04665</name>
</gene>
<evidence type="ECO:0000313" key="2">
    <source>
        <dbReference type="Proteomes" id="UP000269591"/>
    </source>
</evidence>
<dbReference type="PANTHER" id="PTHR10000:SF8">
    <property type="entry name" value="HAD SUPERFAMILY HYDROLASE-LIKE, TYPE 3"/>
    <property type="match status" value="1"/>
</dbReference>
<reference evidence="2" key="1">
    <citation type="submission" date="2018-05" db="EMBL/GenBank/DDBJ databases">
        <title>Genome Sequencing of selected type strains of the family Eggerthellaceae.</title>
        <authorList>
            <person name="Danylec N."/>
            <person name="Stoll D.A."/>
            <person name="Doetsch A."/>
            <person name="Huch M."/>
        </authorList>
    </citation>
    <scope>NUCLEOTIDE SEQUENCE [LARGE SCALE GENOMIC DNA]</scope>
    <source>
        <strain evidence="2">DSM 24851</strain>
    </source>
</reference>
<dbReference type="GO" id="GO:0005829">
    <property type="term" value="C:cytosol"/>
    <property type="evidence" value="ECO:0007669"/>
    <property type="project" value="TreeGrafter"/>
</dbReference>
<dbReference type="InterPro" id="IPR036412">
    <property type="entry name" value="HAD-like_sf"/>
</dbReference>
<keyword evidence="2" id="KW-1185">Reference proteome</keyword>
<dbReference type="SFLD" id="SFLDS00003">
    <property type="entry name" value="Haloacid_Dehalogenase"/>
    <property type="match status" value="1"/>
</dbReference>
<dbReference type="InterPro" id="IPR023214">
    <property type="entry name" value="HAD_sf"/>
</dbReference>
<organism evidence="1 2">
    <name type="scientific">Slackia equolifaciens</name>
    <dbReference type="NCBI Taxonomy" id="498718"/>
    <lineage>
        <taxon>Bacteria</taxon>
        <taxon>Bacillati</taxon>
        <taxon>Actinomycetota</taxon>
        <taxon>Coriobacteriia</taxon>
        <taxon>Eggerthellales</taxon>
        <taxon>Eggerthellaceae</taxon>
        <taxon>Slackia</taxon>
    </lineage>
</organism>
<accession>A0A3N0B254</accession>
<dbReference type="Gene3D" id="3.30.1240.10">
    <property type="match status" value="1"/>
</dbReference>
<dbReference type="PANTHER" id="PTHR10000">
    <property type="entry name" value="PHOSPHOSERINE PHOSPHATASE"/>
    <property type="match status" value="1"/>
</dbReference>
<dbReference type="OrthoDB" id="3180855at2"/>
<dbReference type="Proteomes" id="UP000269591">
    <property type="component" value="Unassembled WGS sequence"/>
</dbReference>
<dbReference type="InterPro" id="IPR000150">
    <property type="entry name" value="Cof"/>
</dbReference>
<name>A0A3N0B254_9ACTN</name>
<dbReference type="SUPFAM" id="SSF56784">
    <property type="entry name" value="HAD-like"/>
    <property type="match status" value="1"/>
</dbReference>
<dbReference type="Pfam" id="PF08282">
    <property type="entry name" value="Hydrolase_3"/>
    <property type="match status" value="1"/>
</dbReference>